<comment type="caution">
    <text evidence="3">The sequence shown here is derived from an EMBL/GenBank/DDBJ whole genome shotgun (WGS) entry which is preliminary data.</text>
</comment>
<protein>
    <recommendedName>
        <fullName evidence="2">DUF4114 domain-containing protein</fullName>
    </recommendedName>
</protein>
<dbReference type="AlphaFoldDB" id="A0A644YBG4"/>
<feature type="domain" description="DUF4114" evidence="2">
    <location>
        <begin position="595"/>
        <end position="688"/>
    </location>
</feature>
<dbReference type="SUPFAM" id="SSF50998">
    <property type="entry name" value="Quinoprotein alcohol dehydrogenase-like"/>
    <property type="match status" value="1"/>
</dbReference>
<organism evidence="3">
    <name type="scientific">bioreactor metagenome</name>
    <dbReference type="NCBI Taxonomy" id="1076179"/>
    <lineage>
        <taxon>unclassified sequences</taxon>
        <taxon>metagenomes</taxon>
        <taxon>ecological metagenomes</taxon>
    </lineage>
</organism>
<sequence>MKNTIKLFGIGLFLAMAVSCAKNEPSNPDNPQPQPNDKGFVKYPSDRVSNAGSLEELNRSTQDPDLILGNYVDQAATKGLDSRLDYNINSAYTFRFIAHVKNIELNGYQLQATHVKIIDNGTSRPRYAIVTYNTRLSPYRGAIELLELSNLNEPAVSDPATPKATSVWLRTFENADINNVDYRDGYIYIVGAGNLSDWYTGSDYRYTSSTPAFLAVIKTGTNIADPATISVEKVIKLPSFAGTNVKTTASSIIAASGDRNGALVILNRLTYEEIRRISINDIRSLELNTKGLYVLNGTMSDEQQASVRFINPTTGNVINTLNLQAQQQREAKSELSVTEKHMMVALNEGGTQIFRLTADGNFPATPIQTVPRPAIPSGASNPQDYVTNGVSNAEVGNNSFITMANGAGGVTVGILGGSAFRDIGTLQPDKQNTPKQSINFVVMKGNVMFVASGLGGLKILVVGEDNGVPVPIGNVLFCNSLNTTLPSFLPEGVNAFTTFPQSQLFEAPITAMNVNVATQTNLYVTFFDEGASLLNTLVYYTYTGSAPVKADVMSQIVNPDGEINLNRVIYKNISKMNAGGGLVRGHLTQIGKTPFPAGTKIGFALVVDAWRGGKVRNTGNFRFTHPALNNYNIANANNNPLTGQAFINGGWLAHVMYKDAGCNNFVVAFEDIALPFGDKDFNDIVFVVSDRQPADGSMLQASTSFDTSNLKTL</sequence>
<evidence type="ECO:0000313" key="3">
    <source>
        <dbReference type="EMBL" id="MPM25251.1"/>
    </source>
</evidence>
<dbReference type="InterPro" id="IPR011047">
    <property type="entry name" value="Quinoprotein_ADH-like_sf"/>
</dbReference>
<name>A0A644YBG4_9ZZZZ</name>
<accession>A0A644YBG4</accession>
<dbReference type="Pfam" id="PF13448">
    <property type="entry name" value="DUF4114"/>
    <property type="match status" value="1"/>
</dbReference>
<proteinExistence type="predicted"/>
<dbReference type="EMBL" id="VSSQ01004451">
    <property type="protein sequence ID" value="MPM25251.1"/>
    <property type="molecule type" value="Genomic_DNA"/>
</dbReference>
<feature type="region of interest" description="Disordered" evidence="1">
    <location>
        <begin position="23"/>
        <end position="45"/>
    </location>
</feature>
<evidence type="ECO:0000259" key="2">
    <source>
        <dbReference type="Pfam" id="PF13448"/>
    </source>
</evidence>
<evidence type="ECO:0000256" key="1">
    <source>
        <dbReference type="SAM" id="MobiDB-lite"/>
    </source>
</evidence>
<reference evidence="3" key="1">
    <citation type="submission" date="2019-08" db="EMBL/GenBank/DDBJ databases">
        <authorList>
            <person name="Kucharzyk K."/>
            <person name="Murdoch R.W."/>
            <person name="Higgins S."/>
            <person name="Loffler F."/>
        </authorList>
    </citation>
    <scope>NUCLEOTIDE SEQUENCE</scope>
</reference>
<dbReference type="InterPro" id="IPR025193">
    <property type="entry name" value="DUF4114"/>
</dbReference>
<gene>
    <name evidence="3" type="ORF">SDC9_71741</name>
</gene>
<dbReference type="PROSITE" id="PS51257">
    <property type="entry name" value="PROKAR_LIPOPROTEIN"/>
    <property type="match status" value="1"/>
</dbReference>